<dbReference type="GeneID" id="108265078"/>
<name>A0A9F7RJN4_ICTPU</name>
<accession>A0A9F7RJN4</accession>
<dbReference type="Proteomes" id="UP000221080">
    <property type="component" value="Chromosome 5"/>
</dbReference>
<organism evidence="1 2">
    <name type="scientific">Ictalurus punctatus</name>
    <name type="common">Channel catfish</name>
    <name type="synonym">Silurus punctatus</name>
    <dbReference type="NCBI Taxonomy" id="7998"/>
    <lineage>
        <taxon>Eukaryota</taxon>
        <taxon>Metazoa</taxon>
        <taxon>Chordata</taxon>
        <taxon>Craniata</taxon>
        <taxon>Vertebrata</taxon>
        <taxon>Euteleostomi</taxon>
        <taxon>Actinopterygii</taxon>
        <taxon>Neopterygii</taxon>
        <taxon>Teleostei</taxon>
        <taxon>Ostariophysi</taxon>
        <taxon>Siluriformes</taxon>
        <taxon>Ictaluridae</taxon>
        <taxon>Ictalurus</taxon>
    </lineage>
</organism>
<proteinExistence type="predicted"/>
<sequence length="263" mass="30080">MINPVTFLMTLACLKEMCLDKNSCRYPYGEMQMAEYAGCIIESCREALHTCALQTTGLIIFEMKKEDPSASVDDLVQQAKATVLKDLQSFFYCMKMLSTEGPISASMCFLEAMLDDTQQHHNNRKPAFMSSDPDYMLCWINTAVEGLMSCIEDFDLHTLKTLNKHFANNNGFFDCFMKMFISWGRKCIPASMRFFGNGTLSKIANSWPEYTEYAECADSWKHLAKECMYKTMKDFGSNPTISRKIKDLYICTIHEMILATETC</sequence>
<protein>
    <submittedName>
        <fullName evidence="2">Uncharacterized protein LOC108265078</fullName>
    </submittedName>
</protein>
<reference evidence="2" key="2">
    <citation type="submission" date="2025-08" db="UniProtKB">
        <authorList>
            <consortium name="RefSeq"/>
        </authorList>
    </citation>
    <scope>IDENTIFICATION</scope>
    <source>
        <tissue evidence="2">Blood</tissue>
    </source>
</reference>
<gene>
    <name evidence="2" type="primary">LOC108265078</name>
</gene>
<dbReference type="OrthoDB" id="8939895at2759"/>
<reference evidence="1" key="1">
    <citation type="journal article" date="2016" name="Nat. Commun.">
        <title>The channel catfish genome sequence provides insights into the evolution of scale formation in teleosts.</title>
        <authorList>
            <person name="Liu Z."/>
            <person name="Liu S."/>
            <person name="Yao J."/>
            <person name="Bao L."/>
            <person name="Zhang J."/>
            <person name="Li Y."/>
            <person name="Jiang C."/>
            <person name="Sun L."/>
            <person name="Wang R."/>
            <person name="Zhang Y."/>
            <person name="Zhou T."/>
            <person name="Zeng Q."/>
            <person name="Fu Q."/>
            <person name="Gao S."/>
            <person name="Li N."/>
            <person name="Koren S."/>
            <person name="Jiang Y."/>
            <person name="Zimin A."/>
            <person name="Xu P."/>
            <person name="Phillippy A.M."/>
            <person name="Geng X."/>
            <person name="Song L."/>
            <person name="Sun F."/>
            <person name="Li C."/>
            <person name="Wang X."/>
            <person name="Chen A."/>
            <person name="Jin Y."/>
            <person name="Yuan Z."/>
            <person name="Yang Y."/>
            <person name="Tan S."/>
            <person name="Peatman E."/>
            <person name="Lu J."/>
            <person name="Qin Z."/>
            <person name="Dunham R."/>
            <person name="Li Z."/>
            <person name="Sonstegard T."/>
            <person name="Feng J."/>
            <person name="Danzmann R.G."/>
            <person name="Schroeder S."/>
            <person name="Scheffler B."/>
            <person name="Duke M.V."/>
            <person name="Ballard L."/>
            <person name="Kucuktas H."/>
            <person name="Kaltenboeck L."/>
            <person name="Liu H."/>
            <person name="Armbruster J."/>
            <person name="Xie Y."/>
            <person name="Kirby M.L."/>
            <person name="Tian Y."/>
            <person name="Flanagan M.E."/>
            <person name="Mu W."/>
            <person name="Waldbieser G.C."/>
        </authorList>
    </citation>
    <scope>NUCLEOTIDE SEQUENCE [LARGE SCALE GENOMIC DNA]</scope>
    <source>
        <strain evidence="1">SDA103</strain>
    </source>
</reference>
<keyword evidence="1" id="KW-1185">Reference proteome</keyword>
<dbReference type="KEGG" id="ipu:108265078"/>
<dbReference type="AlphaFoldDB" id="A0A9F7RJN4"/>
<evidence type="ECO:0000313" key="1">
    <source>
        <dbReference type="Proteomes" id="UP000221080"/>
    </source>
</evidence>
<evidence type="ECO:0000313" key="2">
    <source>
        <dbReference type="RefSeq" id="XP_053536468.1"/>
    </source>
</evidence>
<dbReference type="RefSeq" id="XP_053536468.1">
    <property type="nucleotide sequence ID" value="XM_053680493.1"/>
</dbReference>